<name>A0A1G9Y8G1_9BACL</name>
<dbReference type="RefSeq" id="WP_062521493.1">
    <property type="nucleotide sequence ID" value="NZ_CP048429.1"/>
</dbReference>
<dbReference type="Proteomes" id="UP000182783">
    <property type="component" value="Unassembled WGS sequence"/>
</dbReference>
<evidence type="ECO:0000256" key="1">
    <source>
        <dbReference type="ARBA" id="ARBA00023125"/>
    </source>
</evidence>
<protein>
    <submittedName>
        <fullName evidence="4">Transcriptional regulator, TetR family</fullName>
    </submittedName>
</protein>
<evidence type="ECO:0000259" key="3">
    <source>
        <dbReference type="PROSITE" id="PS50977"/>
    </source>
</evidence>
<organism evidence="4 5">
    <name type="scientific">Paenibacillus jilunlii</name>
    <dbReference type="NCBI Taxonomy" id="682956"/>
    <lineage>
        <taxon>Bacteria</taxon>
        <taxon>Bacillati</taxon>
        <taxon>Bacillota</taxon>
        <taxon>Bacilli</taxon>
        <taxon>Bacillales</taxon>
        <taxon>Paenibacillaceae</taxon>
        <taxon>Paenibacillus</taxon>
    </lineage>
</organism>
<dbReference type="PANTHER" id="PTHR43479:SF7">
    <property type="entry name" value="TETR-FAMILY TRANSCRIPTIONAL REGULATOR"/>
    <property type="match status" value="1"/>
</dbReference>
<evidence type="ECO:0000313" key="4">
    <source>
        <dbReference type="EMBL" id="SDN05442.1"/>
    </source>
</evidence>
<keyword evidence="1 2" id="KW-0238">DNA-binding</keyword>
<dbReference type="EMBL" id="FNGM01000025">
    <property type="protein sequence ID" value="SDN05442.1"/>
    <property type="molecule type" value="Genomic_DNA"/>
</dbReference>
<dbReference type="PROSITE" id="PS50977">
    <property type="entry name" value="HTH_TETR_2"/>
    <property type="match status" value="1"/>
</dbReference>
<gene>
    <name evidence="4" type="ORF">SAMN05216191_12549</name>
</gene>
<dbReference type="SUPFAM" id="SSF46689">
    <property type="entry name" value="Homeodomain-like"/>
    <property type="match status" value="1"/>
</dbReference>
<accession>A0A1G9Y8G1</accession>
<reference evidence="4 5" key="1">
    <citation type="submission" date="2016-10" db="EMBL/GenBank/DDBJ databases">
        <authorList>
            <person name="de Groot N.N."/>
        </authorList>
    </citation>
    <scope>NUCLEOTIDE SEQUENCE [LARGE SCALE GENOMIC DNA]</scope>
    <source>
        <strain evidence="4 5">CGMCC 1.10239</strain>
    </source>
</reference>
<evidence type="ECO:0000313" key="5">
    <source>
        <dbReference type="Proteomes" id="UP000182783"/>
    </source>
</evidence>
<dbReference type="PANTHER" id="PTHR43479">
    <property type="entry name" value="ACREF/ENVCD OPERON REPRESSOR-RELATED"/>
    <property type="match status" value="1"/>
</dbReference>
<feature type="domain" description="HTH tetR-type" evidence="3">
    <location>
        <begin position="15"/>
        <end position="75"/>
    </location>
</feature>
<dbReference type="GO" id="GO:0003677">
    <property type="term" value="F:DNA binding"/>
    <property type="evidence" value="ECO:0007669"/>
    <property type="project" value="UniProtKB-UniRule"/>
</dbReference>
<feature type="DNA-binding region" description="H-T-H motif" evidence="2">
    <location>
        <begin position="38"/>
        <end position="57"/>
    </location>
</feature>
<dbReference type="Pfam" id="PF00440">
    <property type="entry name" value="TetR_N"/>
    <property type="match status" value="1"/>
</dbReference>
<evidence type="ECO:0000256" key="2">
    <source>
        <dbReference type="PROSITE-ProRule" id="PRU00335"/>
    </source>
</evidence>
<dbReference type="InterPro" id="IPR050624">
    <property type="entry name" value="HTH-type_Tx_Regulator"/>
</dbReference>
<sequence length="205" mass="23002">MASVLPPNPKDPRVIRTRQLILDAFIRQLNSKDFNSITISDITSSATINRATFYAHFPDKYALLEAMLLEAFSRLVLGRIDAEAPLTEESLQKLIIALCDYHESSRHCVKKYDSVALMIEENIKLQLENLLLQLLSRAADTADLKEITTAATMISCSVYGLTYRWNLEGRQESPAALAQRIVPMISGGVPFLYPLGNHAGMQRYE</sequence>
<proteinExistence type="predicted"/>
<dbReference type="AlphaFoldDB" id="A0A1G9Y8G1"/>
<dbReference type="Gene3D" id="1.10.357.10">
    <property type="entry name" value="Tetracycline Repressor, domain 2"/>
    <property type="match status" value="1"/>
</dbReference>
<dbReference type="InterPro" id="IPR001647">
    <property type="entry name" value="HTH_TetR"/>
</dbReference>
<dbReference type="InterPro" id="IPR009057">
    <property type="entry name" value="Homeodomain-like_sf"/>
</dbReference>